<proteinExistence type="predicted"/>
<dbReference type="EMBL" id="MK522036">
    <property type="protein sequence ID" value="QOR60313.1"/>
    <property type="molecule type" value="Genomic_DNA"/>
</dbReference>
<sequence>MVKNLPTIERSKTIGIGHNILDNQATNTVVINASDEYINTDSNNVYISPIARIEDVGKILTYDNTSKKIVDSNVGIDQLLTNSHSTTLHLTNTTTSLITSGNVGISNTDPTDTLSIGDRVVFSNVSDDYTMKVNQGGITIGNNISIHPDEYYALNVSGNAYVNNMTVTGDFVVQGDKFVIEANSFAVSDRIIGIANNNPTNTLDTGIIMESVGKNIALVHHGQSGIAHDNMFTIGYTQNTIVDDQILNDTANLVTVEVLGNLIVQNNITISSGGSIYGDGTQLTGVALAGDLVDNANRIDTL</sequence>
<evidence type="ECO:0000313" key="1">
    <source>
        <dbReference type="EMBL" id="QOR60313.1"/>
    </source>
</evidence>
<name>A0A7S6NY69_9PHYC</name>
<reference evidence="1" key="1">
    <citation type="submission" date="2019-02" db="EMBL/GenBank/DDBJ databases">
        <authorList>
            <person name="Bachy C."/>
            <person name="Yung C.-M."/>
            <person name="Roux S."/>
            <person name="Sullivan M.B."/>
            <person name="Worden A.Z."/>
        </authorList>
    </citation>
    <scope>NUCLEOTIDE SEQUENCE</scope>
    <source>
        <strain evidence="1">BII-V1</strain>
    </source>
</reference>
<protein>
    <submittedName>
        <fullName evidence="1">Uncharacterized protein</fullName>
    </submittedName>
</protein>
<feature type="non-terminal residue" evidence="1">
    <location>
        <position position="302"/>
    </location>
</feature>
<organism evidence="1">
    <name type="scientific">Bathycoccus sp. RCC716 virus 1</name>
    <dbReference type="NCBI Taxonomy" id="2530038"/>
    <lineage>
        <taxon>Viruses</taxon>
        <taxon>Varidnaviria</taxon>
        <taxon>Bamfordvirae</taxon>
        <taxon>Nucleocytoviricota</taxon>
        <taxon>Megaviricetes</taxon>
        <taxon>Algavirales</taxon>
        <taxon>Phycodnaviridae</taxon>
        <taxon>Prasinovirus</taxon>
    </lineage>
</organism>
<accession>A0A7S6NY69</accession>